<evidence type="ECO:0000313" key="2">
    <source>
        <dbReference type="Proteomes" id="UP001144673"/>
    </source>
</evidence>
<evidence type="ECO:0000313" key="1">
    <source>
        <dbReference type="EMBL" id="KAJ4148100.1"/>
    </source>
</evidence>
<accession>A0A9W8Q8M7</accession>
<organism evidence="1 2">
    <name type="scientific">Akanthomyces muscarius</name>
    <name type="common">Entomopathogenic fungus</name>
    <name type="synonym">Lecanicillium muscarium</name>
    <dbReference type="NCBI Taxonomy" id="2231603"/>
    <lineage>
        <taxon>Eukaryota</taxon>
        <taxon>Fungi</taxon>
        <taxon>Dikarya</taxon>
        <taxon>Ascomycota</taxon>
        <taxon>Pezizomycotina</taxon>
        <taxon>Sordariomycetes</taxon>
        <taxon>Hypocreomycetidae</taxon>
        <taxon>Hypocreales</taxon>
        <taxon>Cordycipitaceae</taxon>
        <taxon>Akanthomyces</taxon>
    </lineage>
</organism>
<sequence length="68" mass="7690">MYTPNRHKDAASIVSPVRQAELCTTTDASEIPRRLLGYSGRGGQLGRSKVKPAEGNFDQVLRRRQYVW</sequence>
<dbReference type="KEGG" id="amus:LMH87_002587"/>
<name>A0A9W8Q8M7_AKAMU</name>
<dbReference type="Proteomes" id="UP001144673">
    <property type="component" value="Chromosome 3"/>
</dbReference>
<protein>
    <submittedName>
        <fullName evidence="1">Uncharacterized protein</fullName>
    </submittedName>
</protein>
<dbReference type="EMBL" id="JAJHUN010000010">
    <property type="protein sequence ID" value="KAJ4148100.1"/>
    <property type="molecule type" value="Genomic_DNA"/>
</dbReference>
<dbReference type="GeneID" id="80889746"/>
<dbReference type="AlphaFoldDB" id="A0A9W8Q8M7"/>
<keyword evidence="2" id="KW-1185">Reference proteome</keyword>
<gene>
    <name evidence="1" type="ORF">LMH87_002587</name>
</gene>
<dbReference type="RefSeq" id="XP_056051041.1">
    <property type="nucleotide sequence ID" value="XM_056194066.1"/>
</dbReference>
<reference evidence="1" key="1">
    <citation type="journal article" date="2023" name="Access Microbiol">
        <title>De-novo genome assembly for Akanthomyces muscarius, a biocontrol agent of insect agricultural pests.</title>
        <authorList>
            <person name="Erdos Z."/>
            <person name="Studholme D.J."/>
            <person name="Raymond B."/>
            <person name="Sharma M."/>
        </authorList>
    </citation>
    <scope>NUCLEOTIDE SEQUENCE</scope>
    <source>
        <strain evidence="1">Ve6</strain>
    </source>
</reference>
<comment type="caution">
    <text evidence="1">The sequence shown here is derived from an EMBL/GenBank/DDBJ whole genome shotgun (WGS) entry which is preliminary data.</text>
</comment>
<proteinExistence type="predicted"/>